<dbReference type="AlphaFoldDB" id="A0A1E2UPE7"/>
<comment type="caution">
    <text evidence="1">The sequence shown here is derived from an EMBL/GenBank/DDBJ whole genome shotgun (WGS) entry which is preliminary data.</text>
</comment>
<dbReference type="RefSeq" id="WP_069024272.1">
    <property type="nucleotide sequence ID" value="NZ_LVJZ01000003.1"/>
</dbReference>
<reference evidence="1 2" key="1">
    <citation type="submission" date="2016-03" db="EMBL/GenBank/DDBJ databases">
        <title>Chemosynthetic sulphur-oxidizing symbionts of marine invertebrate animals are capable of nitrogen fixation.</title>
        <authorList>
            <person name="Petersen J.M."/>
            <person name="Kemper A."/>
            <person name="Gruber-Vodicka H."/>
            <person name="Cardini U."/>
            <person name="Geest Mvander."/>
            <person name="Kleiner M."/>
            <person name="Bulgheresi S."/>
            <person name="Fussmann M."/>
            <person name="Herbold C."/>
            <person name="Seah B.K.B."/>
            <person name="Antony C.Paul."/>
            <person name="Liu D."/>
            <person name="Belitz A."/>
            <person name="Weber M."/>
        </authorList>
    </citation>
    <scope>NUCLEOTIDE SEQUENCE [LARGE SCALE GENOMIC DNA]</scope>
    <source>
        <strain evidence="1">G_D</strain>
    </source>
</reference>
<protein>
    <submittedName>
        <fullName evidence="1">Uncharacterized protein</fullName>
    </submittedName>
</protein>
<dbReference type="Proteomes" id="UP000094849">
    <property type="component" value="Unassembled WGS sequence"/>
</dbReference>
<evidence type="ECO:0000313" key="1">
    <source>
        <dbReference type="EMBL" id="ODB96402.1"/>
    </source>
</evidence>
<keyword evidence="2" id="KW-1185">Reference proteome</keyword>
<accession>A0A1E2UPE7</accession>
<gene>
    <name evidence="1" type="ORF">A3196_06305</name>
</gene>
<name>A0A1E2UPE7_9GAMM</name>
<sequence>MKEIPEGLWLLLALTDSESELRALENKYGKLGGGSSKASIDDLYAFDLDIFLGAVEVSLHTISQEMREKWDPVLLDRLYKEDKFRNERDPREKAFSTFLDWLNTGLRFEEVIVQAEWEGATLVLKPLTRTLLAKAWLQLYEAMSNPVPWKQCDYCKTPFPIRRKGAIYCSDSCRAGAYKKRKGILK</sequence>
<dbReference type="STRING" id="1818881.A3196_06305"/>
<proteinExistence type="predicted"/>
<evidence type="ECO:0000313" key="2">
    <source>
        <dbReference type="Proteomes" id="UP000094849"/>
    </source>
</evidence>
<dbReference type="EMBL" id="LVJZ01000003">
    <property type="protein sequence ID" value="ODB96402.1"/>
    <property type="molecule type" value="Genomic_DNA"/>
</dbReference>
<organism evidence="1 2">
    <name type="scientific">Candidatus Thiodiazotropha endoloripes</name>
    <dbReference type="NCBI Taxonomy" id="1818881"/>
    <lineage>
        <taxon>Bacteria</taxon>
        <taxon>Pseudomonadati</taxon>
        <taxon>Pseudomonadota</taxon>
        <taxon>Gammaproteobacteria</taxon>
        <taxon>Chromatiales</taxon>
        <taxon>Sedimenticolaceae</taxon>
        <taxon>Candidatus Thiodiazotropha</taxon>
    </lineage>
</organism>